<dbReference type="FunCoup" id="D3BCE3">
    <property type="interactions" value="805"/>
</dbReference>
<dbReference type="PANTHER" id="PTHR16148">
    <property type="entry name" value="NF-KAPPA-B-REPRESSING FACTOR-RELATED"/>
    <property type="match status" value="1"/>
</dbReference>
<protein>
    <submittedName>
        <fullName evidence="2">Uncharacterized protein</fullName>
    </submittedName>
</protein>
<dbReference type="RefSeq" id="XP_020433051.1">
    <property type="nucleotide sequence ID" value="XM_020577031.1"/>
</dbReference>
<dbReference type="Proteomes" id="UP000001396">
    <property type="component" value="Unassembled WGS sequence"/>
</dbReference>
<sequence>MNEKTIYQQQQQQQQLSDSNNILESKFSNNHFKPRVYDDLYDDTTTGSITTTTASSSSSSSTEVKQQQQQNIKLKKKKNNFKKKKDNKNVTIVNNTSSISNSSSNNNNNSKNKNNKNNNNNNNLKKKNIIKHYATYKLFSPFHRMLSLNVLPSLDELQTEFYHLLEMEGCQSLQTEIKTFIRQPNYKEKSADQMLQPLQHFHTSADLDQLAFRDDRNRIETIVRKICGFLKKETNMVLVELILMSIGISKSIEILKLALDIENRGGIFIKVKIDENNIDINNNINNQNNDTLMTDINNSNNNNNLVVTRRKTIGGIFFKLAMMAIPEDMKRKVFSLTVLQRYKRERGSKGKGTFTEITNFIQLPSIDSIMNNQSEINDLDDEFDKLLNLKE</sequence>
<evidence type="ECO:0000313" key="2">
    <source>
        <dbReference type="EMBL" id="EFA80933.1"/>
    </source>
</evidence>
<feature type="region of interest" description="Disordered" evidence="1">
    <location>
        <begin position="50"/>
        <end position="124"/>
    </location>
</feature>
<comment type="caution">
    <text evidence="2">The sequence shown here is derived from an EMBL/GenBank/DDBJ whole genome shotgun (WGS) entry which is preliminary data.</text>
</comment>
<feature type="compositionally biased region" description="Basic residues" evidence="1">
    <location>
        <begin position="73"/>
        <end position="86"/>
    </location>
</feature>
<accession>D3BCE3</accession>
<dbReference type="PANTHER" id="PTHR16148:SF14">
    <property type="entry name" value="MYND-TYPE DOMAIN-CONTAINING PROTEIN"/>
    <property type="match status" value="1"/>
</dbReference>
<feature type="compositionally biased region" description="Low complexity" evidence="1">
    <location>
        <begin position="50"/>
        <end position="72"/>
    </location>
</feature>
<reference evidence="2 3" key="1">
    <citation type="journal article" date="2011" name="Genome Res.">
        <title>Phylogeny-wide analysis of social amoeba genomes highlights ancient origins for complex intercellular communication.</title>
        <authorList>
            <person name="Heidel A.J."/>
            <person name="Lawal H.M."/>
            <person name="Felder M."/>
            <person name="Schilde C."/>
            <person name="Helps N.R."/>
            <person name="Tunggal B."/>
            <person name="Rivero F."/>
            <person name="John U."/>
            <person name="Schleicher M."/>
            <person name="Eichinger L."/>
            <person name="Platzer M."/>
            <person name="Noegel A.A."/>
            <person name="Schaap P."/>
            <person name="Gloeckner G."/>
        </authorList>
    </citation>
    <scope>NUCLEOTIDE SEQUENCE [LARGE SCALE GENOMIC DNA]</scope>
    <source>
        <strain evidence="3">ATCC 26659 / Pp 5 / PN500</strain>
    </source>
</reference>
<proteinExistence type="predicted"/>
<dbReference type="EMBL" id="ADBJ01000027">
    <property type="protein sequence ID" value="EFA80933.1"/>
    <property type="molecule type" value="Genomic_DNA"/>
</dbReference>
<keyword evidence="3" id="KW-1185">Reference proteome</keyword>
<dbReference type="GeneID" id="31361651"/>
<dbReference type="InParanoid" id="D3BCE3"/>
<feature type="compositionally biased region" description="Low complexity" evidence="1">
    <location>
        <begin position="94"/>
        <end position="123"/>
    </location>
</feature>
<evidence type="ECO:0000256" key="1">
    <source>
        <dbReference type="SAM" id="MobiDB-lite"/>
    </source>
</evidence>
<evidence type="ECO:0000313" key="3">
    <source>
        <dbReference type="Proteomes" id="UP000001396"/>
    </source>
</evidence>
<name>D3BCE3_HETP5</name>
<dbReference type="Gene3D" id="1.10.10.1440">
    <property type="entry name" value="PHAX RNA-binding domain"/>
    <property type="match status" value="1"/>
</dbReference>
<gene>
    <name evidence="2" type="ORF">PPL_06168</name>
</gene>
<dbReference type="InterPro" id="IPR038092">
    <property type="entry name" value="PHAX_RNA-binding_sf"/>
</dbReference>
<organism evidence="2 3">
    <name type="scientific">Heterostelium pallidum (strain ATCC 26659 / Pp 5 / PN500)</name>
    <name type="common">Cellular slime mold</name>
    <name type="synonym">Polysphondylium pallidum</name>
    <dbReference type="NCBI Taxonomy" id="670386"/>
    <lineage>
        <taxon>Eukaryota</taxon>
        <taxon>Amoebozoa</taxon>
        <taxon>Evosea</taxon>
        <taxon>Eumycetozoa</taxon>
        <taxon>Dictyostelia</taxon>
        <taxon>Acytosteliales</taxon>
        <taxon>Acytosteliaceae</taxon>
        <taxon>Heterostelium</taxon>
    </lineage>
</organism>
<dbReference type="OMA" id="IVRKICG"/>
<dbReference type="AlphaFoldDB" id="D3BCE3"/>